<gene>
    <name evidence="2" type="ORF">ENS56_09365</name>
</gene>
<dbReference type="EMBL" id="DSVI01000010">
    <property type="protein sequence ID" value="HGT48232.1"/>
    <property type="molecule type" value="Genomic_DNA"/>
</dbReference>
<accession>A0A832DP12</accession>
<name>A0A832DP12_9BACT</name>
<sequence length="199" mass="22429">MGYSTILDILASIVMGGILLTTVLRLSNSAAEKTYNYSGELSLQQNLATIAQVIEYDFRKMGYCANWQNFPDPSKAIAQADSSSIKFYTDVNNDGNIDSIRYYLGPTSELSSTPNPRDRLLYRVVNSDVPTEVNLGITQFYLIYFDALGDTVPLPITNPGIISSYEINVRVESVYAYDEQYSSAYWRQIRLVARNLKNR</sequence>
<evidence type="ECO:0000256" key="1">
    <source>
        <dbReference type="SAM" id="Phobius"/>
    </source>
</evidence>
<keyword evidence="1" id="KW-0472">Membrane</keyword>
<evidence type="ECO:0008006" key="3">
    <source>
        <dbReference type="Google" id="ProtNLM"/>
    </source>
</evidence>
<proteinExistence type="predicted"/>
<dbReference type="AlphaFoldDB" id="A0A832DP12"/>
<feature type="transmembrane region" description="Helical" evidence="1">
    <location>
        <begin position="6"/>
        <end position="26"/>
    </location>
</feature>
<protein>
    <recommendedName>
        <fullName evidence="3">Type IV pilus assembly protein PilW</fullName>
    </recommendedName>
</protein>
<evidence type="ECO:0000313" key="2">
    <source>
        <dbReference type="EMBL" id="HGT48232.1"/>
    </source>
</evidence>
<reference evidence="2" key="1">
    <citation type="journal article" date="2020" name="mSystems">
        <title>Genome- and Community-Level Interaction Insights into Carbon Utilization and Element Cycling Functions of Hydrothermarchaeota in Hydrothermal Sediment.</title>
        <authorList>
            <person name="Zhou Z."/>
            <person name="Liu Y."/>
            <person name="Xu W."/>
            <person name="Pan J."/>
            <person name="Luo Z.H."/>
            <person name="Li M."/>
        </authorList>
    </citation>
    <scope>NUCLEOTIDE SEQUENCE [LARGE SCALE GENOMIC DNA]</scope>
    <source>
        <strain evidence="2">SpSt-500</strain>
    </source>
</reference>
<keyword evidence="1" id="KW-0812">Transmembrane</keyword>
<organism evidence="2">
    <name type="scientific">Ignavibacterium album</name>
    <dbReference type="NCBI Taxonomy" id="591197"/>
    <lineage>
        <taxon>Bacteria</taxon>
        <taxon>Pseudomonadati</taxon>
        <taxon>Ignavibacteriota</taxon>
        <taxon>Ignavibacteria</taxon>
        <taxon>Ignavibacteriales</taxon>
        <taxon>Ignavibacteriaceae</taxon>
        <taxon>Ignavibacterium</taxon>
    </lineage>
</organism>
<keyword evidence="1" id="KW-1133">Transmembrane helix</keyword>
<comment type="caution">
    <text evidence="2">The sequence shown here is derived from an EMBL/GenBank/DDBJ whole genome shotgun (WGS) entry which is preliminary data.</text>
</comment>